<organism evidence="2 3">
    <name type="scientific">Eragrostis curvula</name>
    <name type="common">weeping love grass</name>
    <dbReference type="NCBI Taxonomy" id="38414"/>
    <lineage>
        <taxon>Eukaryota</taxon>
        <taxon>Viridiplantae</taxon>
        <taxon>Streptophyta</taxon>
        <taxon>Embryophyta</taxon>
        <taxon>Tracheophyta</taxon>
        <taxon>Spermatophyta</taxon>
        <taxon>Magnoliopsida</taxon>
        <taxon>Liliopsida</taxon>
        <taxon>Poales</taxon>
        <taxon>Poaceae</taxon>
        <taxon>PACMAD clade</taxon>
        <taxon>Chloridoideae</taxon>
        <taxon>Eragrostideae</taxon>
        <taxon>Eragrostidinae</taxon>
        <taxon>Eragrostis</taxon>
    </lineage>
</organism>
<keyword evidence="1" id="KW-0472">Membrane</keyword>
<dbReference type="AlphaFoldDB" id="A0A5J9SSA3"/>
<dbReference type="Proteomes" id="UP000324897">
    <property type="component" value="Unassembled WGS sequence"/>
</dbReference>
<gene>
    <name evidence="2" type="ORF">EJB05_52721</name>
</gene>
<feature type="transmembrane region" description="Helical" evidence="1">
    <location>
        <begin position="70"/>
        <end position="90"/>
    </location>
</feature>
<sequence>MVTGTLSLPAPYHPVDRAILLSFADNKIKLEKVLVGYNQGSSRGRPEVSIDIAGFYYITRMNRFVYNIRLNMTVLFAFVMPIQVLSVVVVDPNFSDR</sequence>
<proteinExistence type="predicted"/>
<name>A0A5J9SSA3_9POAL</name>
<feature type="non-terminal residue" evidence="2">
    <location>
        <position position="1"/>
    </location>
</feature>
<accession>A0A5J9SSA3</accession>
<evidence type="ECO:0000313" key="3">
    <source>
        <dbReference type="Proteomes" id="UP000324897"/>
    </source>
</evidence>
<comment type="caution">
    <text evidence="2">The sequence shown here is derived from an EMBL/GenBank/DDBJ whole genome shotgun (WGS) entry which is preliminary data.</text>
</comment>
<dbReference type="Gramene" id="TVU01819">
    <property type="protein sequence ID" value="TVU01819"/>
    <property type="gene ID" value="EJB05_52721"/>
</dbReference>
<evidence type="ECO:0000313" key="2">
    <source>
        <dbReference type="EMBL" id="TVU01819.1"/>
    </source>
</evidence>
<reference evidence="2 3" key="1">
    <citation type="journal article" date="2019" name="Sci. Rep.">
        <title>A high-quality genome of Eragrostis curvula grass provides insights into Poaceae evolution and supports new strategies to enhance forage quality.</title>
        <authorList>
            <person name="Carballo J."/>
            <person name="Santos B.A.C.M."/>
            <person name="Zappacosta D."/>
            <person name="Garbus I."/>
            <person name="Selva J.P."/>
            <person name="Gallo C.A."/>
            <person name="Diaz A."/>
            <person name="Albertini E."/>
            <person name="Caccamo M."/>
            <person name="Echenique V."/>
        </authorList>
    </citation>
    <scope>NUCLEOTIDE SEQUENCE [LARGE SCALE GENOMIC DNA]</scope>
    <source>
        <strain evidence="3">cv. Victoria</strain>
        <tissue evidence="2">Leaf</tissue>
    </source>
</reference>
<keyword evidence="3" id="KW-1185">Reference proteome</keyword>
<evidence type="ECO:0000256" key="1">
    <source>
        <dbReference type="SAM" id="Phobius"/>
    </source>
</evidence>
<keyword evidence="1" id="KW-1133">Transmembrane helix</keyword>
<protein>
    <submittedName>
        <fullName evidence="2">Uncharacterized protein</fullName>
    </submittedName>
</protein>
<dbReference type="EMBL" id="RWGY01000385">
    <property type="protein sequence ID" value="TVU01819.1"/>
    <property type="molecule type" value="Genomic_DNA"/>
</dbReference>
<keyword evidence="1" id="KW-0812">Transmembrane</keyword>